<dbReference type="PANTHER" id="PTHR32182">
    <property type="entry name" value="DNA REPLICATION AND REPAIR PROTEIN RECF"/>
    <property type="match status" value="1"/>
</dbReference>
<dbReference type="SUPFAM" id="SSF52540">
    <property type="entry name" value="P-loop containing nucleoside triphosphate hydrolases"/>
    <property type="match status" value="1"/>
</dbReference>
<dbReference type="InterPro" id="IPR003593">
    <property type="entry name" value="AAA+_ATPase"/>
</dbReference>
<name>A0A1M5GGH5_9BACT</name>
<dbReference type="InterPro" id="IPR003395">
    <property type="entry name" value="RecF/RecN/SMC_N"/>
</dbReference>
<sequence length="628" mass="72752">MKRVTKIEINNYRAFFNQYAIDLPRGENLLVYGENGSGKSSLFKALSNYLTSSRDLAFPYVKNNFRPVTDTGEISLTFADADPATHLPIAGSEQTLNFGSNASTHNVNYVMDAELIKGFLDYRSLLDVYYKNEPKPNLFNLIVLKILGKQYNTARTYRFGEKWKQLQDDLTTNSYTRQDWTHRNAFAELPAYEAELRQSLRNIFRYLNNTLLSTYFSDLNIQLRFELQPMTFNYGNGKWDWKTTADLRISVIQNGAPVPDDYNNFLNEARLSAVAVCIYLAALKTNPELFDYKILFLDDVFIGLDTSNRFPILDMLKEEFKEHQIFVTTYDRHLFELAKRKFEIEIPDKWKMSEFYVDHAIIGTQPFEKPIIVVGETHYEKAAKFLNDREKPDYPAASNYFRKALEEIIQTYTPAYERTDAEHTQIPDHKLNKLLDVTKNFLHKTGNTVEHINAIAGIITALLHPLSHHEIKAPVYKRELQIAQNRLPLLKDQLFAIDHNTNIRCMLEFKKPLRMKFTFSAVHFCYYELLTEENLLKRNNVAALPTPSLCKCRVSQITEHNGATVTGPTSIPAASTRFHYFSLQNAYDTIHAFLVTQNGVFHKETNYLDAIEWHNGTNWESINNILPW</sequence>
<keyword evidence="2" id="KW-0067">ATP-binding</keyword>
<proteinExistence type="predicted"/>
<gene>
    <name evidence="2" type="ORF">SAMN05444274_1214</name>
</gene>
<dbReference type="EMBL" id="FQUM01000021">
    <property type="protein sequence ID" value="SHG02602.1"/>
    <property type="molecule type" value="Genomic_DNA"/>
</dbReference>
<dbReference type="AlphaFoldDB" id="A0A1M5GGH5"/>
<keyword evidence="3" id="KW-1185">Reference proteome</keyword>
<dbReference type="STRING" id="1484053.SAMN05444274_1214"/>
<feature type="domain" description="AAA+ ATPase" evidence="1">
    <location>
        <begin position="25"/>
        <end position="348"/>
    </location>
</feature>
<dbReference type="GO" id="GO:0000731">
    <property type="term" value="P:DNA synthesis involved in DNA repair"/>
    <property type="evidence" value="ECO:0007669"/>
    <property type="project" value="TreeGrafter"/>
</dbReference>
<dbReference type="PANTHER" id="PTHR32182:SF22">
    <property type="entry name" value="ATP-DEPENDENT ENDONUCLEASE, OLD FAMILY-RELATED"/>
    <property type="match status" value="1"/>
</dbReference>
<dbReference type="RefSeq" id="WP_073003604.1">
    <property type="nucleotide sequence ID" value="NZ_FQUM01000021.1"/>
</dbReference>
<reference evidence="2 3" key="1">
    <citation type="submission" date="2016-11" db="EMBL/GenBank/DDBJ databases">
        <authorList>
            <person name="Jaros S."/>
            <person name="Januszkiewicz K."/>
            <person name="Wedrychowicz H."/>
        </authorList>
    </citation>
    <scope>NUCLEOTIDE SEQUENCE [LARGE SCALE GENOMIC DNA]</scope>
    <source>
        <strain evidence="2 3">DSM 26910</strain>
    </source>
</reference>
<protein>
    <submittedName>
        <fullName evidence="2">Predicted ATP-binding protein involved in virulence</fullName>
    </submittedName>
</protein>
<evidence type="ECO:0000313" key="2">
    <source>
        <dbReference type="EMBL" id="SHG02602.1"/>
    </source>
</evidence>
<dbReference type="OrthoDB" id="1023918at2"/>
<dbReference type="GO" id="GO:0005524">
    <property type="term" value="F:ATP binding"/>
    <property type="evidence" value="ECO:0007669"/>
    <property type="project" value="UniProtKB-KW"/>
</dbReference>
<dbReference type="CDD" id="cd00267">
    <property type="entry name" value="ABC_ATPase"/>
    <property type="match status" value="1"/>
</dbReference>
<evidence type="ECO:0000259" key="1">
    <source>
        <dbReference type="SMART" id="SM00382"/>
    </source>
</evidence>
<dbReference type="SMART" id="SM00382">
    <property type="entry name" value="AAA"/>
    <property type="match status" value="1"/>
</dbReference>
<dbReference type="Gene3D" id="3.40.50.300">
    <property type="entry name" value="P-loop containing nucleotide triphosphate hydrolases"/>
    <property type="match status" value="1"/>
</dbReference>
<organism evidence="2 3">
    <name type="scientific">Mariniphaga anaerophila</name>
    <dbReference type="NCBI Taxonomy" id="1484053"/>
    <lineage>
        <taxon>Bacteria</taxon>
        <taxon>Pseudomonadati</taxon>
        <taxon>Bacteroidota</taxon>
        <taxon>Bacteroidia</taxon>
        <taxon>Marinilabiliales</taxon>
        <taxon>Prolixibacteraceae</taxon>
        <taxon>Mariniphaga</taxon>
    </lineage>
</organism>
<evidence type="ECO:0000313" key="3">
    <source>
        <dbReference type="Proteomes" id="UP000184164"/>
    </source>
</evidence>
<dbReference type="Proteomes" id="UP000184164">
    <property type="component" value="Unassembled WGS sequence"/>
</dbReference>
<dbReference type="InterPro" id="IPR027417">
    <property type="entry name" value="P-loop_NTPase"/>
</dbReference>
<accession>A0A1M5GGH5</accession>
<dbReference type="GO" id="GO:0006302">
    <property type="term" value="P:double-strand break repair"/>
    <property type="evidence" value="ECO:0007669"/>
    <property type="project" value="TreeGrafter"/>
</dbReference>
<dbReference type="Pfam" id="PF02463">
    <property type="entry name" value="SMC_N"/>
    <property type="match status" value="1"/>
</dbReference>
<keyword evidence="2" id="KW-0547">Nucleotide-binding</keyword>